<reference evidence="3" key="1">
    <citation type="journal article" date="2013" name="Genome Announc.">
        <title>Draft genome sequence of the ascomycete Phaeoacremonium aleophilum strain UCR-PA7, a causal agent of the esca disease complex in grapevines.</title>
        <authorList>
            <person name="Blanco-Ulate B."/>
            <person name="Rolshausen P."/>
            <person name="Cantu D."/>
        </authorList>
    </citation>
    <scope>NUCLEOTIDE SEQUENCE [LARGE SCALE GENOMIC DNA]</scope>
    <source>
        <strain evidence="3">UCR-PA7</strain>
    </source>
</reference>
<dbReference type="GeneID" id="19325364"/>
<accession>R8BJW3</accession>
<feature type="compositionally biased region" description="Pro residues" evidence="1">
    <location>
        <begin position="52"/>
        <end position="61"/>
    </location>
</feature>
<dbReference type="OrthoDB" id="4203030at2759"/>
<name>R8BJW3_PHAM7</name>
<sequence length="246" mass="27713">MAATEAAPHFSMNEMSAFRAEDFETASIRSAAPSYISEAPSYHSQATTNNEPIPPYSPPAPSSSSSGAAQHTRTSSSAAATLLLPTSYDFAPSPGLPPIPPPAPRRPELPSLGGFRIPSWSTVTSNPTARHYHNVASRRVNQTKHLEGIKRMVLERVEEEERNRVRPLEDPYLVGEEAASRARRERLARENGDEILYREDRRWDFFLGQMKDWDERERDRGWKAPFRREAETATRGRLARRITGRS</sequence>
<evidence type="ECO:0000256" key="1">
    <source>
        <dbReference type="SAM" id="MobiDB-lite"/>
    </source>
</evidence>
<feature type="compositionally biased region" description="Pro residues" evidence="1">
    <location>
        <begin position="94"/>
        <end position="104"/>
    </location>
</feature>
<dbReference type="Proteomes" id="UP000014074">
    <property type="component" value="Unassembled WGS sequence"/>
</dbReference>
<organism evidence="2 3">
    <name type="scientific">Phaeoacremonium minimum (strain UCR-PA7)</name>
    <name type="common">Esca disease fungus</name>
    <name type="synonym">Togninia minima</name>
    <dbReference type="NCBI Taxonomy" id="1286976"/>
    <lineage>
        <taxon>Eukaryota</taxon>
        <taxon>Fungi</taxon>
        <taxon>Dikarya</taxon>
        <taxon>Ascomycota</taxon>
        <taxon>Pezizomycotina</taxon>
        <taxon>Sordariomycetes</taxon>
        <taxon>Sordariomycetidae</taxon>
        <taxon>Togniniales</taxon>
        <taxon>Togniniaceae</taxon>
        <taxon>Phaeoacremonium</taxon>
    </lineage>
</organism>
<feature type="compositionally biased region" description="Polar residues" evidence="1">
    <location>
        <begin position="42"/>
        <end position="51"/>
    </location>
</feature>
<evidence type="ECO:0000313" key="3">
    <source>
        <dbReference type="Proteomes" id="UP000014074"/>
    </source>
</evidence>
<evidence type="ECO:0000313" key="2">
    <source>
        <dbReference type="EMBL" id="EON99569.1"/>
    </source>
</evidence>
<dbReference type="eggNOG" id="ENOG502SVSE">
    <property type="taxonomic scope" value="Eukaryota"/>
</dbReference>
<dbReference type="HOGENOM" id="CLU_075611_0_0_1"/>
<proteinExistence type="predicted"/>
<feature type="compositionally biased region" description="Polar residues" evidence="1">
    <location>
        <begin position="67"/>
        <end position="79"/>
    </location>
</feature>
<dbReference type="AlphaFoldDB" id="R8BJW3"/>
<dbReference type="RefSeq" id="XP_007915611.1">
    <property type="nucleotide sequence ID" value="XM_007917420.1"/>
</dbReference>
<protein>
    <submittedName>
        <fullName evidence="2">Uncharacterized protein</fullName>
    </submittedName>
</protein>
<gene>
    <name evidence="2" type="ORF">UCRPA7_4869</name>
</gene>
<keyword evidence="3" id="KW-1185">Reference proteome</keyword>
<feature type="region of interest" description="Disordered" evidence="1">
    <location>
        <begin position="39"/>
        <end position="109"/>
    </location>
</feature>
<dbReference type="KEGG" id="tmn:UCRPA7_4869"/>
<dbReference type="EMBL" id="KB933141">
    <property type="protein sequence ID" value="EON99569.1"/>
    <property type="molecule type" value="Genomic_DNA"/>
</dbReference>